<keyword evidence="3" id="KW-1185">Reference proteome</keyword>
<name>A0A0V0QSE3_PSEPJ</name>
<protein>
    <submittedName>
        <fullName evidence="2">Uncharacterized protein</fullName>
    </submittedName>
</protein>
<sequence length="138" mass="15959">MAGLVSAQIGLKFGLGYQLNSQYFNSQQEKVKNISSNKQEQIQKLEAQLQNLNQPNQSKSKADQPEINEKNTSSETLLQNQFPEFQKEIQLLINNKSQYKIHNLEQNILYKMQNYLSLLILAAGPFVPLKFLLTRRFK</sequence>
<dbReference type="AlphaFoldDB" id="A0A0V0QSE3"/>
<comment type="caution">
    <text evidence="2">The sequence shown here is derived from an EMBL/GenBank/DDBJ whole genome shotgun (WGS) entry which is preliminary data.</text>
</comment>
<feature type="region of interest" description="Disordered" evidence="1">
    <location>
        <begin position="52"/>
        <end position="73"/>
    </location>
</feature>
<evidence type="ECO:0000256" key="1">
    <source>
        <dbReference type="SAM" id="MobiDB-lite"/>
    </source>
</evidence>
<organism evidence="2 3">
    <name type="scientific">Pseudocohnilembus persalinus</name>
    <name type="common">Ciliate</name>
    <dbReference type="NCBI Taxonomy" id="266149"/>
    <lineage>
        <taxon>Eukaryota</taxon>
        <taxon>Sar</taxon>
        <taxon>Alveolata</taxon>
        <taxon>Ciliophora</taxon>
        <taxon>Intramacronucleata</taxon>
        <taxon>Oligohymenophorea</taxon>
        <taxon>Scuticociliatia</taxon>
        <taxon>Philasterida</taxon>
        <taxon>Pseudocohnilembidae</taxon>
        <taxon>Pseudocohnilembus</taxon>
    </lineage>
</organism>
<reference evidence="2 3" key="1">
    <citation type="journal article" date="2015" name="Sci. Rep.">
        <title>Genome of the facultative scuticociliatosis pathogen Pseudocohnilembus persalinus provides insight into its virulence through horizontal gene transfer.</title>
        <authorList>
            <person name="Xiong J."/>
            <person name="Wang G."/>
            <person name="Cheng J."/>
            <person name="Tian M."/>
            <person name="Pan X."/>
            <person name="Warren A."/>
            <person name="Jiang C."/>
            <person name="Yuan D."/>
            <person name="Miao W."/>
        </authorList>
    </citation>
    <scope>NUCLEOTIDE SEQUENCE [LARGE SCALE GENOMIC DNA]</scope>
    <source>
        <strain evidence="2">36N120E</strain>
    </source>
</reference>
<accession>A0A0V0QSE3</accession>
<evidence type="ECO:0000313" key="3">
    <source>
        <dbReference type="Proteomes" id="UP000054937"/>
    </source>
</evidence>
<proteinExistence type="predicted"/>
<gene>
    <name evidence="2" type="ORF">PPERSA_06758</name>
</gene>
<dbReference type="Proteomes" id="UP000054937">
    <property type="component" value="Unassembled WGS sequence"/>
</dbReference>
<feature type="compositionally biased region" description="Basic and acidic residues" evidence="1">
    <location>
        <begin position="60"/>
        <end position="69"/>
    </location>
</feature>
<evidence type="ECO:0000313" key="2">
    <source>
        <dbReference type="EMBL" id="KRX05124.1"/>
    </source>
</evidence>
<dbReference type="InParanoid" id="A0A0V0QSE3"/>
<dbReference type="EMBL" id="LDAU01000110">
    <property type="protein sequence ID" value="KRX05124.1"/>
    <property type="molecule type" value="Genomic_DNA"/>
</dbReference>